<evidence type="ECO:0000313" key="7">
    <source>
        <dbReference type="EMBL" id="PWU48793.1"/>
    </source>
</evidence>
<dbReference type="PIRSF" id="PIRSF006324">
    <property type="entry name" value="LeuE"/>
    <property type="match status" value="1"/>
</dbReference>
<proteinExistence type="predicted"/>
<keyword evidence="5 6" id="KW-0472">Membrane</keyword>
<reference evidence="8" key="1">
    <citation type="submission" date="2018-05" db="EMBL/GenBank/DDBJ databases">
        <title>Micromonospora globispora sp. nov. and Micromonospora rugosa sp. nov., isolated from marine sediment.</title>
        <authorList>
            <person name="Carro L."/>
            <person name="Aysel V."/>
            <person name="Cetin D."/>
            <person name="Igual J.M."/>
            <person name="Klenk H.-P."/>
            <person name="Trujillo M.E."/>
            <person name="Sahin N."/>
        </authorList>
    </citation>
    <scope>NUCLEOTIDE SEQUENCE [LARGE SCALE GENOMIC DNA]</scope>
    <source>
        <strain evidence="8">S2904</strain>
    </source>
</reference>
<evidence type="ECO:0000313" key="8">
    <source>
        <dbReference type="Proteomes" id="UP000245683"/>
    </source>
</evidence>
<evidence type="ECO:0000256" key="4">
    <source>
        <dbReference type="ARBA" id="ARBA00022989"/>
    </source>
</evidence>
<comment type="subcellular location">
    <subcellularLocation>
        <location evidence="1">Cell membrane</location>
        <topology evidence="1">Multi-pass membrane protein</topology>
    </subcellularLocation>
</comment>
<name>A0A317K6A3_9ACTN</name>
<feature type="transmembrane region" description="Helical" evidence="6">
    <location>
        <begin position="66"/>
        <end position="88"/>
    </location>
</feature>
<dbReference type="InterPro" id="IPR001123">
    <property type="entry name" value="LeuE-type"/>
</dbReference>
<feature type="transmembrane region" description="Helical" evidence="6">
    <location>
        <begin position="153"/>
        <end position="178"/>
    </location>
</feature>
<feature type="transmembrane region" description="Helical" evidence="6">
    <location>
        <begin position="42"/>
        <end position="60"/>
    </location>
</feature>
<dbReference type="Pfam" id="PF01810">
    <property type="entry name" value="LysE"/>
    <property type="match status" value="1"/>
</dbReference>
<keyword evidence="4 6" id="KW-1133">Transmembrane helix</keyword>
<dbReference type="PANTHER" id="PTHR30086:SF20">
    <property type="entry name" value="ARGININE EXPORTER PROTEIN ARGO-RELATED"/>
    <property type="match status" value="1"/>
</dbReference>
<sequence length="211" mass="21015">MTATTGGVIAFAAVMAVGALSPGPDFAIVVRRAAVSGRARGMATAAGIAAGVFVWAVAAATGVAALLAASAFVFTAVKVVGAAYLAWLGVRALVAAARGGGGTLGEPAGRDDTTLPAAFRQGLLCNVLNPKAAVFFVALMPQFLDPDAGVVDAVVLAAVAAAVALLWFLGVANLVAAMRRLLDRPRVHRAIDAVTGVALIGLGVRLAAARF</sequence>
<comment type="caution">
    <text evidence="7">The sequence shown here is derived from an EMBL/GenBank/DDBJ whole genome shotgun (WGS) entry which is preliminary data.</text>
</comment>
<evidence type="ECO:0000256" key="6">
    <source>
        <dbReference type="SAM" id="Phobius"/>
    </source>
</evidence>
<protein>
    <submittedName>
        <fullName evidence="7">Lysine transporter LysE</fullName>
    </submittedName>
</protein>
<evidence type="ECO:0000256" key="3">
    <source>
        <dbReference type="ARBA" id="ARBA00022692"/>
    </source>
</evidence>
<organism evidence="7 8">
    <name type="scientific">Micromonospora globispora</name>
    <dbReference type="NCBI Taxonomy" id="1450148"/>
    <lineage>
        <taxon>Bacteria</taxon>
        <taxon>Bacillati</taxon>
        <taxon>Actinomycetota</taxon>
        <taxon>Actinomycetes</taxon>
        <taxon>Micromonosporales</taxon>
        <taxon>Micromonosporaceae</taxon>
        <taxon>Micromonospora</taxon>
    </lineage>
</organism>
<dbReference type="GO" id="GO:0015171">
    <property type="term" value="F:amino acid transmembrane transporter activity"/>
    <property type="evidence" value="ECO:0007669"/>
    <property type="project" value="TreeGrafter"/>
</dbReference>
<dbReference type="RefSeq" id="WP_109944543.1">
    <property type="nucleotide sequence ID" value="NZ_QGSU01000788.1"/>
</dbReference>
<accession>A0A317K6A3</accession>
<dbReference type="PANTHER" id="PTHR30086">
    <property type="entry name" value="ARGININE EXPORTER PROTEIN ARGO"/>
    <property type="match status" value="1"/>
</dbReference>
<dbReference type="EMBL" id="QGSV01000151">
    <property type="protein sequence ID" value="PWU48793.1"/>
    <property type="molecule type" value="Genomic_DNA"/>
</dbReference>
<keyword evidence="2" id="KW-1003">Cell membrane</keyword>
<keyword evidence="8" id="KW-1185">Reference proteome</keyword>
<dbReference type="Proteomes" id="UP000245683">
    <property type="component" value="Unassembled WGS sequence"/>
</dbReference>
<dbReference type="GO" id="GO:0005886">
    <property type="term" value="C:plasma membrane"/>
    <property type="evidence" value="ECO:0007669"/>
    <property type="project" value="UniProtKB-SubCell"/>
</dbReference>
<evidence type="ECO:0000256" key="5">
    <source>
        <dbReference type="ARBA" id="ARBA00023136"/>
    </source>
</evidence>
<evidence type="ECO:0000256" key="1">
    <source>
        <dbReference type="ARBA" id="ARBA00004651"/>
    </source>
</evidence>
<gene>
    <name evidence="7" type="ORF">DLJ46_10935</name>
</gene>
<keyword evidence="3 6" id="KW-0812">Transmembrane</keyword>
<dbReference type="AlphaFoldDB" id="A0A317K6A3"/>
<feature type="transmembrane region" description="Helical" evidence="6">
    <location>
        <begin position="190"/>
        <end position="208"/>
    </location>
</feature>
<feature type="transmembrane region" description="Helical" evidence="6">
    <location>
        <begin position="6"/>
        <end position="30"/>
    </location>
</feature>
<evidence type="ECO:0000256" key="2">
    <source>
        <dbReference type="ARBA" id="ARBA00022475"/>
    </source>
</evidence>
<dbReference type="OrthoDB" id="3530905at2"/>